<sequence length="154" mass="16804">MKVVFVCTGNTCRSPMAEAMWRYLMKDVTDDSHTVHSAGLAPAIGMPAAPLAVAELSRREIPFSGHTAKALTRDMLQNSDAVVVMTQSQRDLLRRSFGELEKKIQTLGEWSGLGGEIPDPFGGDASLYAQCASSIWEHLAAAKQRLYPEHGDTK</sequence>
<dbReference type="GeneID" id="93486425"/>
<dbReference type="OrthoDB" id="9784339at2"/>
<dbReference type="InterPro" id="IPR017867">
    <property type="entry name" value="Tyr_phospatase_low_mol_wt"/>
</dbReference>
<dbReference type="InterPro" id="IPR036196">
    <property type="entry name" value="Ptyr_pPase_sf"/>
</dbReference>
<organism evidence="6 7">
    <name type="scientific">Negativicoccus succinicivorans</name>
    <dbReference type="NCBI Taxonomy" id="620903"/>
    <lineage>
        <taxon>Bacteria</taxon>
        <taxon>Bacillati</taxon>
        <taxon>Bacillota</taxon>
        <taxon>Negativicutes</taxon>
        <taxon>Veillonellales</taxon>
        <taxon>Veillonellaceae</taxon>
        <taxon>Negativicoccus</taxon>
    </lineage>
</organism>
<keyword evidence="3" id="KW-0904">Protein phosphatase</keyword>
<dbReference type="Gene3D" id="3.40.50.2300">
    <property type="match status" value="1"/>
</dbReference>
<dbReference type="InterPro" id="IPR050438">
    <property type="entry name" value="LMW_PTPase"/>
</dbReference>
<dbReference type="Proteomes" id="UP000591941">
    <property type="component" value="Unassembled WGS sequence"/>
</dbReference>
<accession>A0A841R2U8</accession>
<gene>
    <name evidence="6" type="ORF">HNR45_001164</name>
</gene>
<dbReference type="CDD" id="cd16344">
    <property type="entry name" value="LMWPAP"/>
    <property type="match status" value="1"/>
</dbReference>
<dbReference type="SMART" id="SM00226">
    <property type="entry name" value="LMWPc"/>
    <property type="match status" value="1"/>
</dbReference>
<proteinExistence type="inferred from homology"/>
<feature type="active site" description="Proton donor" evidence="4">
    <location>
        <position position="119"/>
    </location>
</feature>
<keyword evidence="7" id="KW-1185">Reference proteome</keyword>
<dbReference type="PANTHER" id="PTHR11717:SF31">
    <property type="entry name" value="LOW MOLECULAR WEIGHT PROTEIN-TYROSINE-PHOSPHATASE ETP-RELATED"/>
    <property type="match status" value="1"/>
</dbReference>
<comment type="similarity">
    <text evidence="1">Belongs to the low molecular weight phosphotyrosine protein phosphatase family.</text>
</comment>
<reference evidence="6 7" key="1">
    <citation type="submission" date="2020-08" db="EMBL/GenBank/DDBJ databases">
        <title>Genomic Encyclopedia of Type Strains, Phase IV (KMG-IV): sequencing the most valuable type-strain genomes for metagenomic binning, comparative biology and taxonomic classification.</title>
        <authorList>
            <person name="Goeker M."/>
        </authorList>
    </citation>
    <scope>NUCLEOTIDE SEQUENCE [LARGE SCALE GENOMIC DNA]</scope>
    <source>
        <strain evidence="6 7">DSM 21255</strain>
    </source>
</reference>
<feature type="domain" description="Phosphotyrosine protein phosphatase I" evidence="5">
    <location>
        <begin position="1"/>
        <end position="145"/>
    </location>
</feature>
<dbReference type="EC" id="3.1.3.48" evidence="6"/>
<dbReference type="AlphaFoldDB" id="A0A841R2U8"/>
<dbReference type="GO" id="GO:0004725">
    <property type="term" value="F:protein tyrosine phosphatase activity"/>
    <property type="evidence" value="ECO:0007669"/>
    <property type="project" value="UniProtKB-EC"/>
</dbReference>
<dbReference type="Pfam" id="PF01451">
    <property type="entry name" value="LMWPc"/>
    <property type="match status" value="1"/>
</dbReference>
<dbReference type="PRINTS" id="PR00719">
    <property type="entry name" value="LMWPTPASE"/>
</dbReference>
<name>A0A841R2U8_9FIRM</name>
<dbReference type="RefSeq" id="WP_024048529.1">
    <property type="nucleotide sequence ID" value="NZ_CABWNB010000004.1"/>
</dbReference>
<feature type="active site" description="Nucleophile" evidence="4">
    <location>
        <position position="7"/>
    </location>
</feature>
<dbReference type="InterPro" id="IPR023485">
    <property type="entry name" value="Ptyr_pPase"/>
</dbReference>
<evidence type="ECO:0000313" key="7">
    <source>
        <dbReference type="Proteomes" id="UP000591941"/>
    </source>
</evidence>
<evidence type="ECO:0000256" key="1">
    <source>
        <dbReference type="ARBA" id="ARBA00011063"/>
    </source>
</evidence>
<evidence type="ECO:0000256" key="4">
    <source>
        <dbReference type="PIRSR" id="PIRSR617867-1"/>
    </source>
</evidence>
<evidence type="ECO:0000256" key="2">
    <source>
        <dbReference type="ARBA" id="ARBA00022801"/>
    </source>
</evidence>
<protein>
    <submittedName>
        <fullName evidence="6">Protein-tyrosine phosphatase</fullName>
        <ecNumber evidence="6">3.1.3.48</ecNumber>
    </submittedName>
</protein>
<feature type="active site" description="Nucleophile" evidence="4">
    <location>
        <position position="13"/>
    </location>
</feature>
<evidence type="ECO:0000259" key="5">
    <source>
        <dbReference type="SMART" id="SM00226"/>
    </source>
</evidence>
<comment type="caution">
    <text evidence="6">The sequence shown here is derived from an EMBL/GenBank/DDBJ whole genome shotgun (WGS) entry which is preliminary data.</text>
</comment>
<keyword evidence="2 6" id="KW-0378">Hydrolase</keyword>
<dbReference type="EMBL" id="JACHHI010000005">
    <property type="protein sequence ID" value="MBB6478103.1"/>
    <property type="molecule type" value="Genomic_DNA"/>
</dbReference>
<evidence type="ECO:0000313" key="6">
    <source>
        <dbReference type="EMBL" id="MBB6478103.1"/>
    </source>
</evidence>
<dbReference type="SUPFAM" id="SSF52788">
    <property type="entry name" value="Phosphotyrosine protein phosphatases I"/>
    <property type="match status" value="1"/>
</dbReference>
<evidence type="ECO:0000256" key="3">
    <source>
        <dbReference type="ARBA" id="ARBA00022912"/>
    </source>
</evidence>
<dbReference type="PANTHER" id="PTHR11717">
    <property type="entry name" value="LOW MOLECULAR WEIGHT PROTEIN TYROSINE PHOSPHATASE"/>
    <property type="match status" value="1"/>
</dbReference>